<dbReference type="Proteomes" id="UP000036367">
    <property type="component" value="Unassembled WGS sequence"/>
</dbReference>
<sequence length="56" mass="6560">MLAHASQFEQSSCVSRWCATWIRQQFRPAALEVKVWQGPMGEPEPWLRILSRKSDE</sequence>
<protein>
    <submittedName>
        <fullName evidence="1">Uncharacterized protein</fullName>
    </submittedName>
</protein>
<organism evidence="1 2">
    <name type="scientific">Rhodopirellula islandica</name>
    <dbReference type="NCBI Taxonomy" id="595434"/>
    <lineage>
        <taxon>Bacteria</taxon>
        <taxon>Pseudomonadati</taxon>
        <taxon>Planctomycetota</taxon>
        <taxon>Planctomycetia</taxon>
        <taxon>Pirellulales</taxon>
        <taxon>Pirellulaceae</taxon>
        <taxon>Rhodopirellula</taxon>
    </lineage>
</organism>
<dbReference type="AlphaFoldDB" id="A0A0J1BCX9"/>
<accession>A0A0J1BCX9</accession>
<comment type="caution">
    <text evidence="1">The sequence shown here is derived from an EMBL/GenBank/DDBJ whole genome shotgun (WGS) entry which is preliminary data.</text>
</comment>
<evidence type="ECO:0000313" key="1">
    <source>
        <dbReference type="EMBL" id="KLU04457.1"/>
    </source>
</evidence>
<evidence type="ECO:0000313" key="2">
    <source>
        <dbReference type="Proteomes" id="UP000036367"/>
    </source>
</evidence>
<keyword evidence="2" id="KW-1185">Reference proteome</keyword>
<name>A0A0J1BCX9_RHOIS</name>
<gene>
    <name evidence="1" type="ORF">RISK_003511</name>
</gene>
<proteinExistence type="predicted"/>
<dbReference type="EMBL" id="LECT01000028">
    <property type="protein sequence ID" value="KLU04457.1"/>
    <property type="molecule type" value="Genomic_DNA"/>
</dbReference>
<dbReference type="STRING" id="595434.RISK_003511"/>
<reference evidence="1" key="1">
    <citation type="submission" date="2015-05" db="EMBL/GenBank/DDBJ databases">
        <title>Permanent draft genome of Rhodopirellula islandicus K833.</title>
        <authorList>
            <person name="Kizina J."/>
            <person name="Richter M."/>
            <person name="Glockner F.O."/>
            <person name="Harder J."/>
        </authorList>
    </citation>
    <scope>NUCLEOTIDE SEQUENCE [LARGE SCALE GENOMIC DNA]</scope>
    <source>
        <strain evidence="1">K833</strain>
    </source>
</reference>